<dbReference type="GO" id="GO:0042391">
    <property type="term" value="P:regulation of membrane potential"/>
    <property type="evidence" value="ECO:0007669"/>
    <property type="project" value="InterPro"/>
</dbReference>
<reference evidence="14 15" key="1">
    <citation type="submission" date="2014-02" db="EMBL/GenBank/DDBJ databases">
        <title>Transposable element dynamics among asymbiotic and ectomycorrhizal Amanita fungi.</title>
        <authorList>
            <consortium name="DOE Joint Genome Institute"/>
            <person name="Hess J."/>
            <person name="Skrede I."/>
            <person name="Wolfe B."/>
            <person name="LaButti K."/>
            <person name="Ohm R.A."/>
            <person name="Grigoriev I.V."/>
            <person name="Pringle A."/>
        </authorList>
    </citation>
    <scope>NUCLEOTIDE SEQUENCE [LARGE SCALE GENOMIC DNA]</scope>
    <source>
        <strain evidence="14 15">SKay4041</strain>
    </source>
</reference>
<feature type="transmembrane region" description="Helical" evidence="12">
    <location>
        <begin position="296"/>
        <end position="319"/>
    </location>
</feature>
<keyword evidence="9 12" id="KW-0472">Membrane</keyword>
<proteinExistence type="inferred from homology"/>
<keyword evidence="5 12" id="KW-0812">Transmembrane</keyword>
<keyword evidence="4" id="KW-0050">Antiport</keyword>
<evidence type="ECO:0000256" key="7">
    <source>
        <dbReference type="ARBA" id="ARBA00023053"/>
    </source>
</evidence>
<dbReference type="GO" id="GO:0030007">
    <property type="term" value="P:intracellular potassium ion homeostasis"/>
    <property type="evidence" value="ECO:0007669"/>
    <property type="project" value="TreeGrafter"/>
</dbReference>
<protein>
    <recommendedName>
        <fullName evidence="13">Cation/H+ exchanger transmembrane domain-containing protein</fullName>
    </recommendedName>
</protein>
<name>A0A2A9NLH4_9AGAR</name>
<dbReference type="PANTHER" id="PTHR31382">
    <property type="entry name" value="NA(+)/H(+) ANTIPORTER"/>
    <property type="match status" value="1"/>
</dbReference>
<feature type="compositionally biased region" description="Basic and acidic residues" evidence="11">
    <location>
        <begin position="1016"/>
        <end position="1038"/>
    </location>
</feature>
<feature type="region of interest" description="Disordered" evidence="11">
    <location>
        <begin position="1016"/>
        <end position="1082"/>
    </location>
</feature>
<dbReference type="Proteomes" id="UP000242287">
    <property type="component" value="Unassembled WGS sequence"/>
</dbReference>
<feature type="region of interest" description="Disordered" evidence="11">
    <location>
        <begin position="792"/>
        <end position="984"/>
    </location>
</feature>
<feature type="compositionally biased region" description="Basic residues" evidence="11">
    <location>
        <begin position="951"/>
        <end position="964"/>
    </location>
</feature>
<feature type="domain" description="Cation/H+ exchanger transmembrane" evidence="13">
    <location>
        <begin position="28"/>
        <end position="428"/>
    </location>
</feature>
<evidence type="ECO:0000256" key="10">
    <source>
        <dbReference type="ARBA" id="ARBA00023201"/>
    </source>
</evidence>
<feature type="transmembrane region" description="Helical" evidence="12">
    <location>
        <begin position="256"/>
        <end position="284"/>
    </location>
</feature>
<keyword evidence="6 12" id="KW-1133">Transmembrane helix</keyword>
<feature type="compositionally biased region" description="Basic and acidic residues" evidence="11">
    <location>
        <begin position="816"/>
        <end position="835"/>
    </location>
</feature>
<evidence type="ECO:0000256" key="11">
    <source>
        <dbReference type="SAM" id="MobiDB-lite"/>
    </source>
</evidence>
<keyword evidence="3" id="KW-0813">Transport</keyword>
<feature type="transmembrane region" description="Helical" evidence="12">
    <location>
        <begin position="41"/>
        <end position="59"/>
    </location>
</feature>
<gene>
    <name evidence="14" type="ORF">AMATHDRAFT_5627</name>
</gene>
<evidence type="ECO:0000256" key="8">
    <source>
        <dbReference type="ARBA" id="ARBA00023065"/>
    </source>
</evidence>
<evidence type="ECO:0000256" key="2">
    <source>
        <dbReference type="ARBA" id="ARBA00005248"/>
    </source>
</evidence>
<evidence type="ECO:0000256" key="4">
    <source>
        <dbReference type="ARBA" id="ARBA00022449"/>
    </source>
</evidence>
<dbReference type="InterPro" id="IPR006153">
    <property type="entry name" value="Cation/H_exchanger_TM"/>
</dbReference>
<dbReference type="AlphaFoldDB" id="A0A2A9NLH4"/>
<feature type="transmembrane region" description="Helical" evidence="12">
    <location>
        <begin position="402"/>
        <end position="424"/>
    </location>
</feature>
<evidence type="ECO:0000256" key="6">
    <source>
        <dbReference type="ARBA" id="ARBA00022989"/>
    </source>
</evidence>
<feature type="transmembrane region" description="Helical" evidence="12">
    <location>
        <begin position="79"/>
        <end position="95"/>
    </location>
</feature>
<dbReference type="EMBL" id="KZ302056">
    <property type="protein sequence ID" value="PFH48596.1"/>
    <property type="molecule type" value="Genomic_DNA"/>
</dbReference>
<dbReference type="OrthoDB" id="2190219at2759"/>
<evidence type="ECO:0000256" key="3">
    <source>
        <dbReference type="ARBA" id="ARBA00022448"/>
    </source>
</evidence>
<feature type="transmembrane region" description="Helical" evidence="12">
    <location>
        <begin position="107"/>
        <end position="130"/>
    </location>
</feature>
<dbReference type="GO" id="GO:0120029">
    <property type="term" value="P:proton export across plasma membrane"/>
    <property type="evidence" value="ECO:0007669"/>
    <property type="project" value="InterPro"/>
</dbReference>
<dbReference type="FunFam" id="1.20.1530.20:FF:000015">
    <property type="entry name" value="Na(+)/H(+) antiporter 2"/>
    <property type="match status" value="1"/>
</dbReference>
<feature type="compositionally biased region" description="Low complexity" evidence="11">
    <location>
        <begin position="881"/>
        <end position="894"/>
    </location>
</feature>
<keyword evidence="10" id="KW-0739">Sodium transport</keyword>
<feature type="transmembrane region" description="Helical" evidence="12">
    <location>
        <begin position="366"/>
        <end position="390"/>
    </location>
</feature>
<dbReference type="STRING" id="703135.A0A2A9NLH4"/>
<organism evidence="14 15">
    <name type="scientific">Amanita thiersii Skay4041</name>
    <dbReference type="NCBI Taxonomy" id="703135"/>
    <lineage>
        <taxon>Eukaryota</taxon>
        <taxon>Fungi</taxon>
        <taxon>Dikarya</taxon>
        <taxon>Basidiomycota</taxon>
        <taxon>Agaricomycotina</taxon>
        <taxon>Agaricomycetes</taxon>
        <taxon>Agaricomycetidae</taxon>
        <taxon>Agaricales</taxon>
        <taxon>Pluteineae</taxon>
        <taxon>Amanitaceae</taxon>
        <taxon>Amanita</taxon>
    </lineage>
</organism>
<accession>A0A2A9NLH4</accession>
<dbReference type="InterPro" id="IPR004712">
    <property type="entry name" value="Na+/H+_antiporter_fungi"/>
</dbReference>
<dbReference type="Pfam" id="PF00999">
    <property type="entry name" value="Na_H_Exchanger"/>
    <property type="match status" value="1"/>
</dbReference>
<keyword evidence="15" id="KW-1185">Reference proteome</keyword>
<sequence length="1082" mass="115651">MFFHPFEVTIPHIAYLSLGGFVVLFGMFSLFLREKLYIGEACWAFIFGVIIGPYGAGIFNPRSWGGGSDETINMITLEFTRVVLAIGVFAIGVELPKAYMAKHWKSLFFLLVPVMTWGWFVSAGLIYGLIPGLNFLSSLAVAACLTPTDPILAAAVVGGKWADKHVPAHLRHLLAAESGCNDGAAFPFLFIALYLILDGNVGAAIRDWFLLLWLYQVIFGIVVGALLGFGFRYLMKFCQRHDLIDRHSYVAQYVSLAMLTIGVCTLLGSDDLLASFACGTAFAWDGFFNRQTEESVFSSVIDLLFNVAAFVFVGAWMPFNEFSNAELTLSVWRLIVIAILVLLLRRLPVMVALYKWIPDVKTFREAVFSGHFGPIGIGAVFISTLAREVIHKSHKDDPQIELLAHTIQPIVAFMVLCSITIHGLSISSVSLGRRVHSVSRTWSRHASLAPDWVNQARFVDRGAEIVINRDSQMEEGKLTPAGVAAGGRGSTRRSSGGAASDTASMTGDSEKGRGGDEGSVGSATQMEESWHHEREKGDGEVVVHERGHDPREEFPPDGPEEIFEWQEPYQRIVERRASPGEDLEVEVVQEEDPEPRPRRTSLSSSIRSAAGSLKEYMEAGVKKVEEMMGYDGSKEEQEGEQALPSGCQTPLSPPPPQTRTTLERPTQVEEDAGWVSDYSNENGNSNDEERIGRPEVIVIGTPASSPSTSTSTSASVTDISSSQFLRPHPIYVTSGSAPSVSVSSAPAVPAVVAGTSSSGPMMGDTRKKYHKSITGKTKAAVAGAKLGVLGSGFSSPVKKDKLKRGSIRRAYSSPGNEREVEVVEKERGVGFDESGHGSSRGGSGEDAGRGRQGGVSSLAVRGAGLGAAGREVPHHHHHSGGSRPSSPSSSGFFRHSARRPATGPGSGSGHSGYGSAFAASSRRHIRPWSAGEAGASSSSGSGSGAGLNQQHQHHPQHRISSARHSRIESIRAMTGQREASPARSIRFFDEDVAGYGGGAGGRSGVRSARVSQTDLRWRYEDGGEKERGEGDGEGKGRVTFDVPFPSSSGVTPGSSGGGGGTNGSPSSSLTSPAEEGAANTRS</sequence>
<evidence type="ECO:0000259" key="13">
    <source>
        <dbReference type="Pfam" id="PF00999"/>
    </source>
</evidence>
<evidence type="ECO:0000256" key="1">
    <source>
        <dbReference type="ARBA" id="ARBA00004141"/>
    </source>
</evidence>
<comment type="subcellular location">
    <subcellularLocation>
        <location evidence="1">Membrane</location>
        <topology evidence="1">Multi-pass membrane protein</topology>
    </subcellularLocation>
</comment>
<dbReference type="GO" id="GO:0036376">
    <property type="term" value="P:sodium ion export across plasma membrane"/>
    <property type="evidence" value="ECO:0007669"/>
    <property type="project" value="InterPro"/>
</dbReference>
<comment type="similarity">
    <text evidence="2">Belongs to the fungal Na(+)/H(+) exchanger family.</text>
</comment>
<feature type="compositionally biased region" description="Gly residues" evidence="11">
    <location>
        <begin position="838"/>
        <end position="853"/>
    </location>
</feature>
<evidence type="ECO:0000313" key="14">
    <source>
        <dbReference type="EMBL" id="PFH48596.1"/>
    </source>
</evidence>
<feature type="compositionally biased region" description="Acidic residues" evidence="11">
    <location>
        <begin position="581"/>
        <end position="593"/>
    </location>
</feature>
<evidence type="ECO:0000313" key="15">
    <source>
        <dbReference type="Proteomes" id="UP000242287"/>
    </source>
</evidence>
<feature type="region of interest" description="Disordered" evidence="11">
    <location>
        <begin position="471"/>
        <end position="560"/>
    </location>
</feature>
<evidence type="ECO:0000256" key="5">
    <source>
        <dbReference type="ARBA" id="ARBA00022692"/>
    </source>
</evidence>
<feature type="compositionally biased region" description="Basic and acidic residues" evidence="11">
    <location>
        <begin position="528"/>
        <end position="554"/>
    </location>
</feature>
<dbReference type="PANTHER" id="PTHR31382:SF4">
    <property type="entry name" value="NA(+)_H(+) ANTIPORTER"/>
    <property type="match status" value="1"/>
</dbReference>
<feature type="transmembrane region" description="Helical" evidence="12">
    <location>
        <begin position="179"/>
        <end position="197"/>
    </location>
</feature>
<feature type="region of interest" description="Disordered" evidence="11">
    <location>
        <begin position="575"/>
        <end position="607"/>
    </location>
</feature>
<keyword evidence="7" id="KW-0915">Sodium</keyword>
<dbReference type="GO" id="GO:0005886">
    <property type="term" value="C:plasma membrane"/>
    <property type="evidence" value="ECO:0007669"/>
    <property type="project" value="InterPro"/>
</dbReference>
<evidence type="ECO:0000256" key="9">
    <source>
        <dbReference type="ARBA" id="ARBA00023136"/>
    </source>
</evidence>
<feature type="compositionally biased region" description="Low complexity" evidence="11">
    <location>
        <begin position="1063"/>
        <end position="1072"/>
    </location>
</feature>
<feature type="transmembrane region" description="Helical" evidence="12">
    <location>
        <begin position="136"/>
        <end position="158"/>
    </location>
</feature>
<feature type="transmembrane region" description="Helical" evidence="12">
    <location>
        <begin position="12"/>
        <end position="32"/>
    </location>
</feature>
<feature type="compositionally biased region" description="Basic and acidic residues" evidence="11">
    <location>
        <begin position="627"/>
        <end position="636"/>
    </location>
</feature>
<dbReference type="GO" id="GO:0015385">
    <property type="term" value="F:sodium:proton antiporter activity"/>
    <property type="evidence" value="ECO:0007669"/>
    <property type="project" value="InterPro"/>
</dbReference>
<feature type="region of interest" description="Disordered" evidence="11">
    <location>
        <begin position="627"/>
        <end position="693"/>
    </location>
</feature>
<evidence type="ECO:0000256" key="12">
    <source>
        <dbReference type="SAM" id="Phobius"/>
    </source>
</evidence>
<keyword evidence="8" id="KW-0406">Ion transport</keyword>
<feature type="transmembrane region" description="Helical" evidence="12">
    <location>
        <begin position="209"/>
        <end position="235"/>
    </location>
</feature>
<feature type="region of interest" description="Disordered" evidence="11">
    <location>
        <begin position="991"/>
        <end position="1010"/>
    </location>
</feature>
<feature type="compositionally biased region" description="Low complexity" evidence="11">
    <location>
        <begin position="929"/>
        <end position="940"/>
    </location>
</feature>
<feature type="compositionally biased region" description="Gly residues" evidence="11">
    <location>
        <begin position="994"/>
        <end position="1003"/>
    </location>
</feature>
<feature type="transmembrane region" description="Helical" evidence="12">
    <location>
        <begin position="331"/>
        <end position="354"/>
    </location>
</feature>